<dbReference type="AlphaFoldDB" id="A0A0L7R9Y6"/>
<dbReference type="InterPro" id="IPR012337">
    <property type="entry name" value="RNaseH-like_sf"/>
</dbReference>
<dbReference type="PANTHER" id="PTHR15092:SF22">
    <property type="entry name" value="POLY(A)-SPECIFIC RIBONUCLEASE PNLDC1"/>
    <property type="match status" value="1"/>
</dbReference>
<dbReference type="Proteomes" id="UP000053825">
    <property type="component" value="Unassembled WGS sequence"/>
</dbReference>
<dbReference type="PANTHER" id="PTHR15092">
    <property type="entry name" value="POLY A -SPECIFIC RIBONUCLEASE/TARGET OF EGR1, MEMBER 1"/>
    <property type="match status" value="1"/>
</dbReference>
<dbReference type="InterPro" id="IPR006941">
    <property type="entry name" value="RNase_CAF1"/>
</dbReference>
<dbReference type="SUPFAM" id="SSF53098">
    <property type="entry name" value="Ribonuclease H-like"/>
    <property type="match status" value="1"/>
</dbReference>
<dbReference type="GO" id="GO:0005783">
    <property type="term" value="C:endoplasmic reticulum"/>
    <property type="evidence" value="ECO:0007669"/>
    <property type="project" value="TreeGrafter"/>
</dbReference>
<dbReference type="OrthoDB" id="414075at2759"/>
<dbReference type="GO" id="GO:0005634">
    <property type="term" value="C:nucleus"/>
    <property type="evidence" value="ECO:0007669"/>
    <property type="project" value="TreeGrafter"/>
</dbReference>
<reference evidence="2 3" key="1">
    <citation type="submission" date="2015-07" db="EMBL/GenBank/DDBJ databases">
        <title>The genome of Habropoda laboriosa.</title>
        <authorList>
            <person name="Pan H."/>
            <person name="Kapheim K."/>
        </authorList>
    </citation>
    <scope>NUCLEOTIDE SEQUENCE [LARGE SCALE GENOMIC DNA]</scope>
    <source>
        <strain evidence="2">0110345459</strain>
    </source>
</reference>
<dbReference type="EMBL" id="KQ414620">
    <property type="protein sequence ID" value="KOC67680.1"/>
    <property type="molecule type" value="Genomic_DNA"/>
</dbReference>
<dbReference type="GO" id="GO:0000289">
    <property type="term" value="P:nuclear-transcribed mRNA poly(A) tail shortening"/>
    <property type="evidence" value="ECO:0007669"/>
    <property type="project" value="TreeGrafter"/>
</dbReference>
<accession>A0A0L7R9Y6</accession>
<name>A0A0L7R9Y6_9HYME</name>
<keyword evidence="3" id="KW-1185">Reference proteome</keyword>
<organism evidence="2 3">
    <name type="scientific">Habropoda laboriosa</name>
    <dbReference type="NCBI Taxonomy" id="597456"/>
    <lineage>
        <taxon>Eukaryota</taxon>
        <taxon>Metazoa</taxon>
        <taxon>Ecdysozoa</taxon>
        <taxon>Arthropoda</taxon>
        <taxon>Hexapoda</taxon>
        <taxon>Insecta</taxon>
        <taxon>Pterygota</taxon>
        <taxon>Neoptera</taxon>
        <taxon>Endopterygota</taxon>
        <taxon>Hymenoptera</taxon>
        <taxon>Apocrita</taxon>
        <taxon>Aculeata</taxon>
        <taxon>Apoidea</taxon>
        <taxon>Anthophila</taxon>
        <taxon>Apidae</taxon>
        <taxon>Habropoda</taxon>
    </lineage>
</organism>
<dbReference type="GO" id="GO:1990431">
    <property type="term" value="P:priRNA 3'-end processing"/>
    <property type="evidence" value="ECO:0007669"/>
    <property type="project" value="TreeGrafter"/>
</dbReference>
<protein>
    <submittedName>
        <fullName evidence="2">Poly(A)-specific ribonuclease PARN-like domain-containing protein 1</fullName>
    </submittedName>
</protein>
<dbReference type="GO" id="GO:0003723">
    <property type="term" value="F:RNA binding"/>
    <property type="evidence" value="ECO:0007669"/>
    <property type="project" value="TreeGrafter"/>
</dbReference>
<dbReference type="Pfam" id="PF04857">
    <property type="entry name" value="CAF1"/>
    <property type="match status" value="1"/>
</dbReference>
<comment type="similarity">
    <text evidence="1">Belongs to the CAF1 family.</text>
</comment>
<sequence>MIEVSKTNFKHLYPTLSDAIDNASFISIDAEFTGINTEEDMKHSFFDTLEDRYNTLRRNIRPFIIIQFGITTFRHDPEENAYIARCFNFHLFPRPVPFNNRQFSCQATALEFLDRHNSNFSKVISEGISYLNEIEEKLLKEHIEQGNILNSLEHLTYEEEDYLKESKKKAFDWITNDSNEALFKVETSNPFLQYVLHKELRSSFDNIWTLWKRESVYIVKVPKKTQIYLKKHANNNIEDILLKTCIGFSKVFKLLSSCKKPIVGHNMLLDLMFIYQQFYKPLPDSYKEFKDNIHSLFPQIYDTKLLSFKLRKLLKRDEVTWKQNSLSLLYEFFTSKQGKHLVFNSPQIEFSTKNLGFQHAHNAGWDAYCTGYIFVKMGHMFSIQKYGQGLEERAVTHSELMSAIKDFVNSVNITRGNEMYMKFGGPDPTVTRPEWLYVKVNSPYIDTKQVS</sequence>
<dbReference type="InterPro" id="IPR036397">
    <property type="entry name" value="RNaseH_sf"/>
</dbReference>
<evidence type="ECO:0000256" key="1">
    <source>
        <dbReference type="ARBA" id="ARBA00008372"/>
    </source>
</evidence>
<evidence type="ECO:0000313" key="3">
    <source>
        <dbReference type="Proteomes" id="UP000053825"/>
    </source>
</evidence>
<dbReference type="InterPro" id="IPR051181">
    <property type="entry name" value="CAF1_poly(A)_ribonucleases"/>
</dbReference>
<gene>
    <name evidence="2" type="ORF">WH47_11428</name>
</gene>
<dbReference type="GO" id="GO:1990432">
    <property type="term" value="P:siRNA 3'-end processing"/>
    <property type="evidence" value="ECO:0007669"/>
    <property type="project" value="TreeGrafter"/>
</dbReference>
<proteinExistence type="inferred from homology"/>
<dbReference type="GO" id="GO:0000175">
    <property type="term" value="F:3'-5'-RNA exonuclease activity"/>
    <property type="evidence" value="ECO:0007669"/>
    <property type="project" value="TreeGrafter"/>
</dbReference>
<dbReference type="Gene3D" id="3.30.420.10">
    <property type="entry name" value="Ribonuclease H-like superfamily/Ribonuclease H"/>
    <property type="match status" value="1"/>
</dbReference>
<evidence type="ECO:0000313" key="2">
    <source>
        <dbReference type="EMBL" id="KOC67680.1"/>
    </source>
</evidence>
<dbReference type="STRING" id="597456.A0A0L7R9Y6"/>